<evidence type="ECO:0000313" key="3">
    <source>
        <dbReference type="Proteomes" id="UP001566132"/>
    </source>
</evidence>
<evidence type="ECO:0000313" key="2">
    <source>
        <dbReference type="EMBL" id="KAL1489766.1"/>
    </source>
</evidence>
<feature type="signal peptide" evidence="1">
    <location>
        <begin position="1"/>
        <end position="16"/>
    </location>
</feature>
<feature type="chain" id="PRO_5044852963" evidence="1">
    <location>
        <begin position="17"/>
        <end position="386"/>
    </location>
</feature>
<keyword evidence="3" id="KW-1185">Reference proteome</keyword>
<comment type="caution">
    <text evidence="2">The sequence shown here is derived from an EMBL/GenBank/DDBJ whole genome shotgun (WGS) entry which is preliminary data.</text>
</comment>
<dbReference type="AlphaFoldDB" id="A0ABD1E5Z5"/>
<dbReference type="Proteomes" id="UP001566132">
    <property type="component" value="Unassembled WGS sequence"/>
</dbReference>
<reference evidence="2 3" key="1">
    <citation type="submission" date="2024-05" db="EMBL/GenBank/DDBJ databases">
        <title>Genetic variation in Jamaican populations of the coffee berry borer (Hypothenemus hampei).</title>
        <authorList>
            <person name="Errbii M."/>
            <person name="Myrie A."/>
        </authorList>
    </citation>
    <scope>NUCLEOTIDE SEQUENCE [LARGE SCALE GENOMIC DNA]</scope>
    <source>
        <strain evidence="2">JA-Hopewell-2020-01-JO</strain>
        <tissue evidence="2">Whole body</tissue>
    </source>
</reference>
<organism evidence="2 3">
    <name type="scientific">Hypothenemus hampei</name>
    <name type="common">Coffee berry borer</name>
    <dbReference type="NCBI Taxonomy" id="57062"/>
    <lineage>
        <taxon>Eukaryota</taxon>
        <taxon>Metazoa</taxon>
        <taxon>Ecdysozoa</taxon>
        <taxon>Arthropoda</taxon>
        <taxon>Hexapoda</taxon>
        <taxon>Insecta</taxon>
        <taxon>Pterygota</taxon>
        <taxon>Neoptera</taxon>
        <taxon>Endopterygota</taxon>
        <taxon>Coleoptera</taxon>
        <taxon>Polyphaga</taxon>
        <taxon>Cucujiformia</taxon>
        <taxon>Curculionidae</taxon>
        <taxon>Scolytinae</taxon>
        <taxon>Hypothenemus</taxon>
    </lineage>
</organism>
<proteinExistence type="predicted"/>
<accession>A0ABD1E5Z5</accession>
<keyword evidence="1" id="KW-0732">Signal</keyword>
<sequence>MLKISIFFGLVTVITSSPVPNGNTEVSGSATVGLPPFLTFKDGRVGVNFFGFKASAGLGGLLTGDASHGGLHAEAETPFGQKAAAGLGGRVNGQGRSVGGLYAGATAGGGVGAAAGLDGVADGEGSSVGRSYAGASAGGVSKTVIKERFNSPPGGGEAKLSGSINIQKIPTLISKPPSEVVVDAPIAPKVNSNVEIEVVKEAVPIPKKTYIERTVIPNYVEKTIQVPSYVEKTVRVPTVVEKVVKVPAPPTIIEKEVPVPEIRKEVAIEENVPSTTIIRTKTKLRRRPWLHIRKRVNINSNEIPKYGGVVVAEPVSSISSEGGSNFGYAPKYYAGTTTIRKEYNGNLFRDIFNIPIATLGAVSNLVGNIADGTSGAFAVSKSYKAY</sequence>
<evidence type="ECO:0000256" key="1">
    <source>
        <dbReference type="SAM" id="SignalP"/>
    </source>
</evidence>
<name>A0ABD1E5Z5_HYPHA</name>
<protein>
    <submittedName>
        <fullName evidence="2">Uncharacterized protein</fullName>
    </submittedName>
</protein>
<gene>
    <name evidence="2" type="ORF">ABEB36_013700</name>
</gene>
<dbReference type="EMBL" id="JBDJPC010000011">
    <property type="protein sequence ID" value="KAL1489766.1"/>
    <property type="molecule type" value="Genomic_DNA"/>
</dbReference>